<evidence type="ECO:0000256" key="1">
    <source>
        <dbReference type="ARBA" id="ARBA00004123"/>
    </source>
</evidence>
<dbReference type="PANTHER" id="PTHR46711">
    <property type="entry name" value="HISTONE-LYSINE N-METHYLTRANSFERASE SETD2"/>
    <property type="match status" value="1"/>
</dbReference>
<dbReference type="InterPro" id="IPR006560">
    <property type="entry name" value="AWS_dom"/>
</dbReference>
<keyword evidence="7" id="KW-0949">S-adenosyl-L-methionine</keyword>
<evidence type="ECO:0000256" key="10">
    <source>
        <dbReference type="ARBA" id="ARBA00023242"/>
    </source>
</evidence>
<feature type="compositionally biased region" description="Basic and acidic residues" evidence="11">
    <location>
        <begin position="565"/>
        <end position="582"/>
    </location>
</feature>
<dbReference type="GO" id="GO:0140955">
    <property type="term" value="F:histone H3K36 trimethyltransferase activity"/>
    <property type="evidence" value="ECO:0007669"/>
    <property type="project" value="UniProtKB-EC"/>
</dbReference>
<feature type="compositionally biased region" description="Basic and acidic residues" evidence="11">
    <location>
        <begin position="467"/>
        <end position="480"/>
    </location>
</feature>
<protein>
    <recommendedName>
        <fullName evidence="3">[histone H3]-lysine(36) N-trimethyltransferase</fullName>
        <ecNumber evidence="3">2.1.1.359</ecNumber>
    </recommendedName>
</protein>
<evidence type="ECO:0000256" key="7">
    <source>
        <dbReference type="ARBA" id="ARBA00022691"/>
    </source>
</evidence>
<dbReference type="SUPFAM" id="SSF82199">
    <property type="entry name" value="SET domain"/>
    <property type="match status" value="1"/>
</dbReference>
<dbReference type="PROSITE" id="PS50868">
    <property type="entry name" value="POST_SET"/>
    <property type="match status" value="1"/>
</dbReference>
<dbReference type="CDD" id="cd19172">
    <property type="entry name" value="SET_SETD2"/>
    <property type="match status" value="1"/>
</dbReference>
<feature type="compositionally biased region" description="Polar residues" evidence="11">
    <location>
        <begin position="1098"/>
        <end position="1111"/>
    </location>
</feature>
<accession>A0A6S7I0V5</accession>
<keyword evidence="8" id="KW-0805">Transcription regulation</keyword>
<dbReference type="EMBL" id="CACRXK020003389">
    <property type="protein sequence ID" value="CAB3998577.1"/>
    <property type="molecule type" value="Genomic_DNA"/>
</dbReference>
<dbReference type="SMART" id="SM00456">
    <property type="entry name" value="WW"/>
    <property type="match status" value="1"/>
</dbReference>
<dbReference type="PROSITE" id="PS51215">
    <property type="entry name" value="AWS"/>
    <property type="match status" value="1"/>
</dbReference>
<feature type="compositionally biased region" description="Basic and acidic residues" evidence="11">
    <location>
        <begin position="531"/>
        <end position="554"/>
    </location>
</feature>
<feature type="compositionally biased region" description="Pro residues" evidence="11">
    <location>
        <begin position="748"/>
        <end position="757"/>
    </location>
</feature>
<dbReference type="InterPro" id="IPR044437">
    <property type="entry name" value="SETD2/Set2_SET"/>
</dbReference>
<dbReference type="InterPro" id="IPR013257">
    <property type="entry name" value="SRI"/>
</dbReference>
<dbReference type="Pfam" id="PF00856">
    <property type="entry name" value="SET"/>
    <property type="match status" value="1"/>
</dbReference>
<dbReference type="Pfam" id="PF08236">
    <property type="entry name" value="SRI"/>
    <property type="match status" value="1"/>
</dbReference>
<keyword evidence="6" id="KW-0808">Transferase</keyword>
<comment type="subcellular location">
    <subcellularLocation>
        <location evidence="2">Chromosome</location>
    </subcellularLocation>
    <subcellularLocation>
        <location evidence="1">Nucleus</location>
    </subcellularLocation>
</comment>
<evidence type="ECO:0000256" key="3">
    <source>
        <dbReference type="ARBA" id="ARBA00012178"/>
    </source>
</evidence>
<dbReference type="OrthoDB" id="422362at2759"/>
<feature type="region of interest" description="Disordered" evidence="11">
    <location>
        <begin position="268"/>
        <end position="287"/>
    </location>
</feature>
<feature type="compositionally biased region" description="Polar residues" evidence="11">
    <location>
        <begin position="677"/>
        <end position="691"/>
    </location>
</feature>
<dbReference type="InterPro" id="IPR001202">
    <property type="entry name" value="WW_dom"/>
</dbReference>
<dbReference type="PROSITE" id="PS50280">
    <property type="entry name" value="SET"/>
    <property type="match status" value="1"/>
</dbReference>
<feature type="compositionally biased region" description="Polar residues" evidence="11">
    <location>
        <begin position="483"/>
        <end position="495"/>
    </location>
</feature>
<dbReference type="InterPro" id="IPR001214">
    <property type="entry name" value="SET_dom"/>
</dbReference>
<proteinExistence type="predicted"/>
<feature type="compositionally biased region" description="Basic and acidic residues" evidence="11">
    <location>
        <begin position="503"/>
        <end position="522"/>
    </location>
</feature>
<dbReference type="GO" id="GO:0006355">
    <property type="term" value="P:regulation of DNA-templated transcription"/>
    <property type="evidence" value="ECO:0007669"/>
    <property type="project" value="InterPro"/>
</dbReference>
<feature type="compositionally biased region" description="Basic and acidic residues" evidence="11">
    <location>
        <begin position="9"/>
        <end position="37"/>
    </location>
</feature>
<dbReference type="GO" id="GO:0005634">
    <property type="term" value="C:nucleus"/>
    <property type="evidence" value="ECO:0007669"/>
    <property type="project" value="UniProtKB-SubCell"/>
</dbReference>
<dbReference type="Gene3D" id="2.20.70.10">
    <property type="match status" value="1"/>
</dbReference>
<feature type="region of interest" description="Disordered" evidence="11">
    <location>
        <begin position="414"/>
        <end position="591"/>
    </location>
</feature>
<dbReference type="GO" id="GO:0032259">
    <property type="term" value="P:methylation"/>
    <property type="evidence" value="ECO:0007669"/>
    <property type="project" value="UniProtKB-KW"/>
</dbReference>
<dbReference type="InterPro" id="IPR046341">
    <property type="entry name" value="SET_dom_sf"/>
</dbReference>
<evidence type="ECO:0000256" key="5">
    <source>
        <dbReference type="ARBA" id="ARBA00022603"/>
    </source>
</evidence>
<gene>
    <name evidence="12" type="ORF">PACLA_8A084270</name>
</gene>
<dbReference type="EC" id="2.1.1.359" evidence="3"/>
<keyword evidence="9" id="KW-0804">Transcription</keyword>
<feature type="region of interest" description="Disordered" evidence="11">
    <location>
        <begin position="1"/>
        <end position="37"/>
    </location>
</feature>
<dbReference type="PANTHER" id="PTHR46711:SF1">
    <property type="entry name" value="HISTONE-LYSINE N-METHYLTRANSFERASE SETD2"/>
    <property type="match status" value="1"/>
</dbReference>
<keyword evidence="10" id="KW-0539">Nucleus</keyword>
<comment type="caution">
    <text evidence="12">The sequence shown here is derived from an EMBL/GenBank/DDBJ whole genome shotgun (WGS) entry which is preliminary data.</text>
</comment>
<feature type="region of interest" description="Disordered" evidence="11">
    <location>
        <begin position="1074"/>
        <end position="1145"/>
    </location>
</feature>
<dbReference type="Gene3D" id="2.170.270.10">
    <property type="entry name" value="SET domain"/>
    <property type="match status" value="1"/>
</dbReference>
<feature type="compositionally biased region" description="Low complexity" evidence="11">
    <location>
        <begin position="947"/>
        <end position="959"/>
    </location>
</feature>
<dbReference type="SUPFAM" id="SSF51045">
    <property type="entry name" value="WW domain"/>
    <property type="match status" value="1"/>
</dbReference>
<feature type="region of interest" description="Disordered" evidence="11">
    <location>
        <begin position="670"/>
        <end position="979"/>
    </location>
</feature>
<evidence type="ECO:0000313" key="13">
    <source>
        <dbReference type="Proteomes" id="UP001152795"/>
    </source>
</evidence>
<feature type="region of interest" description="Disordered" evidence="11">
    <location>
        <begin position="612"/>
        <end position="656"/>
    </location>
</feature>
<feature type="compositionally biased region" description="Polar residues" evidence="11">
    <location>
        <begin position="838"/>
        <end position="862"/>
    </location>
</feature>
<keyword evidence="5" id="KW-0489">Methyltransferase</keyword>
<name>A0A6S7I0V5_PARCT</name>
<feature type="compositionally biased region" description="Pro residues" evidence="11">
    <location>
        <begin position="960"/>
        <end position="971"/>
    </location>
</feature>
<evidence type="ECO:0000256" key="4">
    <source>
        <dbReference type="ARBA" id="ARBA00022454"/>
    </source>
</evidence>
<sequence length="1264" mass="141737">MDFTNTIDGKPDEFHQSLDRKSETDSERSDHDDVASSISEERYPAFETLYENIYLGNKKKRVNKEIRRMSCDCSYCPDENDFVGCGDDCLNRLLMIECNNRCPCGEFCSNRKFQDGQKIHVEAFRTDKKGWGLRTLEDISANQFVMEYSGEVMGYEEFEKRVEMYDRENRRHYYFMTLRADEIIDATYKGNLSRFINHSCDPNCETQKWTVNGYLRIGFFSVKDIPAGMELTFDYKFQRYGKKAQACYCESQNCRGIIGGEKHTPLKSIISGRPASPAPANSPRRNRRRRLAEQFDDKPLEIEIAQLLAGDKGIKTDDQALKLSQFMVRAETTSQRLLLLDALAATVDQNCLRNFVKYQGLSLLWSWMVDLGENSLHLQKTIVQVLKHLPVANLNQIKDTKVLKVISKWAKKPSVSCGPEEETSSSDVDSRGLSPPDALDDASRRELHISSSSDELQNSSKSIETQKLTENDGSKSEVECRAVNQSEKITESSPMEDSVFEPGEIRSDEELKPEGDNPEGLKSEGLNAEGQKPEGVKSEEQKSEGLKPDRVKSSRRDKRSIYSRIVERIGDSSEEESSRWSEDDTTSSDSESIVDLAADLLDQWSSLKEVYRIPKKSTNVVQREPESTSGTSEGTASDSNHNVRTERNAPVIPKIEEDLFKKDEFLSKLGERDFHNPKSSQRNTPPTSSDIPSLMAAGYAESSEGAHDLSRMPIHQRLQNVANTTSEEKFAGWHAKAAARRGGRKGPYPTPRGPQPDWPIHQTPSQFNPPTTNPSNHPGMPRPNMPNNQWHQQEPPSHNPYPNPSHGPQGGVQPSAPPQYPPGNQNPAQPGQPPYFQPSEQSKPEQQTGYQTTWNSNPTFGQEQGAGHMPQGASHMTQGASHMPHGYGQLPPPPPQHGQVTQGQFPPGHQVPPNQGHQYTPGYTNQTTPFGYQQSANQNQPYSQSVFNPFIQNQNNPPSHQFPPNYPPPFSTNPATYSLTPSASNVPPTYSVNTTQPPHFAPREQTPGSNVSMVSSTVGGSELMNLVDPGKLEWSGETYNKAQDVPLPSDWKKAYDGEGRAYYYHVVTRQTQWEPPVADRSPPTPELGYLGDELDSSMDPSLFSSHISQDVTMEVVDSTKQRKKPRTPSTPPGSPPKSPVSKYTTAAADTTDIRKGAYSPSSLLQGQHLTPEQRKRRETFRMKLSAVVVNYLNPYHKLDCKIGRITSVPDFKFLARKLTHGVMVKELSRIKDESQLACNDSVKIKTKEYIRNYMQKFGPVYKAS</sequence>
<dbReference type="PROSITE" id="PS50020">
    <property type="entry name" value="WW_DOMAIN_2"/>
    <property type="match status" value="1"/>
</dbReference>
<evidence type="ECO:0000313" key="12">
    <source>
        <dbReference type="EMBL" id="CAB3998577.1"/>
    </source>
</evidence>
<reference evidence="12" key="1">
    <citation type="submission" date="2020-04" db="EMBL/GenBank/DDBJ databases">
        <authorList>
            <person name="Alioto T."/>
            <person name="Alioto T."/>
            <person name="Gomez Garrido J."/>
        </authorList>
    </citation>
    <scope>NUCLEOTIDE SEQUENCE</scope>
    <source>
        <strain evidence="12">A484AB</strain>
    </source>
</reference>
<dbReference type="Pfam" id="PF00397">
    <property type="entry name" value="WW"/>
    <property type="match status" value="1"/>
</dbReference>
<dbReference type="InterPro" id="IPR036020">
    <property type="entry name" value="WW_dom_sf"/>
</dbReference>
<evidence type="ECO:0000256" key="9">
    <source>
        <dbReference type="ARBA" id="ARBA00023163"/>
    </source>
</evidence>
<dbReference type="GO" id="GO:0005694">
    <property type="term" value="C:chromosome"/>
    <property type="evidence" value="ECO:0007669"/>
    <property type="project" value="UniProtKB-SubCell"/>
</dbReference>
<dbReference type="Gene3D" id="1.10.1740.100">
    <property type="entry name" value="Set2, Rpb1 interacting domain"/>
    <property type="match status" value="1"/>
</dbReference>
<dbReference type="CDD" id="cd00201">
    <property type="entry name" value="WW"/>
    <property type="match status" value="1"/>
</dbReference>
<dbReference type="SMART" id="SM00570">
    <property type="entry name" value="AWS"/>
    <property type="match status" value="1"/>
</dbReference>
<evidence type="ECO:0000256" key="11">
    <source>
        <dbReference type="SAM" id="MobiDB-lite"/>
    </source>
</evidence>
<organism evidence="12 13">
    <name type="scientific">Paramuricea clavata</name>
    <name type="common">Red gorgonian</name>
    <name type="synonym">Violescent sea-whip</name>
    <dbReference type="NCBI Taxonomy" id="317549"/>
    <lineage>
        <taxon>Eukaryota</taxon>
        <taxon>Metazoa</taxon>
        <taxon>Cnidaria</taxon>
        <taxon>Anthozoa</taxon>
        <taxon>Octocorallia</taxon>
        <taxon>Malacalcyonacea</taxon>
        <taxon>Plexauridae</taxon>
        <taxon>Paramuricea</taxon>
    </lineage>
</organism>
<dbReference type="Pfam" id="PF17907">
    <property type="entry name" value="AWS"/>
    <property type="match status" value="1"/>
</dbReference>
<dbReference type="InterPro" id="IPR038190">
    <property type="entry name" value="SRI_sf"/>
</dbReference>
<feature type="compositionally biased region" description="Low complexity" evidence="11">
    <location>
        <begin position="273"/>
        <end position="283"/>
    </location>
</feature>
<evidence type="ECO:0000256" key="2">
    <source>
        <dbReference type="ARBA" id="ARBA00004286"/>
    </source>
</evidence>
<feature type="compositionally biased region" description="Polar residues" evidence="11">
    <location>
        <begin position="762"/>
        <end position="776"/>
    </location>
</feature>
<dbReference type="InterPro" id="IPR003616">
    <property type="entry name" value="Post-SET_dom"/>
</dbReference>
<dbReference type="PROSITE" id="PS01159">
    <property type="entry name" value="WW_DOMAIN_1"/>
    <property type="match status" value="1"/>
</dbReference>
<feature type="compositionally biased region" description="Pro residues" evidence="11">
    <location>
        <begin position="1128"/>
        <end position="1138"/>
    </location>
</feature>
<feature type="compositionally biased region" description="Polar residues" evidence="11">
    <location>
        <begin position="785"/>
        <end position="794"/>
    </location>
</feature>
<dbReference type="Proteomes" id="UP001152795">
    <property type="component" value="Unassembled WGS sequence"/>
</dbReference>
<keyword evidence="13" id="KW-1185">Reference proteome</keyword>
<feature type="compositionally biased region" description="Polar residues" evidence="11">
    <location>
        <begin position="912"/>
        <end position="946"/>
    </location>
</feature>
<feature type="compositionally biased region" description="Polar residues" evidence="11">
    <location>
        <begin position="449"/>
        <end position="466"/>
    </location>
</feature>
<dbReference type="AlphaFoldDB" id="A0A6S7I0V5"/>
<evidence type="ECO:0000256" key="6">
    <source>
        <dbReference type="ARBA" id="ARBA00022679"/>
    </source>
</evidence>
<keyword evidence="4" id="KW-0158">Chromosome</keyword>
<evidence type="ECO:0000256" key="8">
    <source>
        <dbReference type="ARBA" id="ARBA00023015"/>
    </source>
</evidence>
<dbReference type="SMART" id="SM00317">
    <property type="entry name" value="SET"/>
    <property type="match status" value="1"/>
</dbReference>
<dbReference type="InterPro" id="IPR042294">
    <property type="entry name" value="SETD2_animal"/>
</dbReference>